<dbReference type="GO" id="GO:0030288">
    <property type="term" value="C:outer membrane-bounded periplasmic space"/>
    <property type="evidence" value="ECO:0007669"/>
    <property type="project" value="InterPro"/>
</dbReference>
<dbReference type="AlphaFoldDB" id="H1YBZ9"/>
<protein>
    <submittedName>
        <fullName evidence="2">Curli production assembly/transport component CsgG</fullName>
    </submittedName>
</protein>
<keyword evidence="1" id="KW-0732">Signal</keyword>
<evidence type="ECO:0000256" key="1">
    <source>
        <dbReference type="SAM" id="SignalP"/>
    </source>
</evidence>
<proteinExistence type="predicted"/>
<dbReference type="RefSeq" id="WP_008507370.1">
    <property type="nucleotide sequence ID" value="NZ_CM001403.1"/>
</dbReference>
<organism evidence="2 3">
    <name type="scientific">Mucilaginibacter paludis DSM 18603</name>
    <dbReference type="NCBI Taxonomy" id="714943"/>
    <lineage>
        <taxon>Bacteria</taxon>
        <taxon>Pseudomonadati</taxon>
        <taxon>Bacteroidota</taxon>
        <taxon>Sphingobacteriia</taxon>
        <taxon>Sphingobacteriales</taxon>
        <taxon>Sphingobacteriaceae</taxon>
        <taxon>Mucilaginibacter</taxon>
    </lineage>
</organism>
<sequence length="489" mass="52494">MKKNYLLLFLSLFFYGYANAQMKLVDMKPTCEGLSLNQKVRLSVSSFDVSTLSNPGHFGDELAQMLTNALQNSGCFSVLLSLKDMKGVEGENFVNLSGAVAAPTESGQYKGTQVTVIGKVIEYRDPESANAPVGNFSVAVANNAHIGFIIQLINTNTREIIDSKQFSVDGKKIIGLGVFTKRLKLDSKSDGHKSFQDAEDKGIMQAVQYIASRKDQMPMPGANSGTLEVKSFSSANCGVLRSGYIPKVMVIIPEFHITQILPDPAGETEVVRKFIDAGFRVVDPALYAALQKTMQFDEAAKDPMKAIALGKKFGADIVIYGEAFSERAGTIGTQISCRARVEAKSVRTDDATIIATNGFEAGAVDNGEFVAGKAALRKAGTMVADYMLTQFCSKDLSFAKSGSSAVGRSLLNSVEITVSNTDYAKLKLLADNLAMKGKVIERGLSDGTGNIKFQYKGSIDDIADYISGKLGTKFSIKDVGDGKIALVGK</sequence>
<dbReference type="eggNOG" id="COG1462">
    <property type="taxonomic scope" value="Bacteria"/>
</dbReference>
<dbReference type="HOGENOM" id="CLU_557608_0_0_10"/>
<evidence type="ECO:0000313" key="3">
    <source>
        <dbReference type="Proteomes" id="UP000002774"/>
    </source>
</evidence>
<gene>
    <name evidence="2" type="ORF">Mucpa_2969</name>
</gene>
<dbReference type="InterPro" id="IPR005534">
    <property type="entry name" value="Curli_assmbl/transp-comp_CsgG"/>
</dbReference>
<dbReference type="Pfam" id="PF03783">
    <property type="entry name" value="CsgG"/>
    <property type="match status" value="1"/>
</dbReference>
<name>H1YBZ9_9SPHI</name>
<dbReference type="Gene3D" id="3.40.50.10610">
    <property type="entry name" value="ABC-type transport auxiliary lipoprotein component"/>
    <property type="match status" value="1"/>
</dbReference>
<feature type="signal peptide" evidence="1">
    <location>
        <begin position="1"/>
        <end position="20"/>
    </location>
</feature>
<dbReference type="STRING" id="714943.Mucpa_2969"/>
<dbReference type="Proteomes" id="UP000002774">
    <property type="component" value="Chromosome"/>
</dbReference>
<evidence type="ECO:0000313" key="2">
    <source>
        <dbReference type="EMBL" id="EHQ27077.1"/>
    </source>
</evidence>
<feature type="chain" id="PRO_5003558422" evidence="1">
    <location>
        <begin position="21"/>
        <end position="489"/>
    </location>
</feature>
<dbReference type="OrthoDB" id="789916at2"/>
<reference evidence="2" key="1">
    <citation type="submission" date="2011-09" db="EMBL/GenBank/DDBJ databases">
        <title>The permanent draft genome of Mucilaginibacter paludis DSM 18603.</title>
        <authorList>
            <consortium name="US DOE Joint Genome Institute (JGI-PGF)"/>
            <person name="Lucas S."/>
            <person name="Han J."/>
            <person name="Lapidus A."/>
            <person name="Bruce D."/>
            <person name="Goodwin L."/>
            <person name="Pitluck S."/>
            <person name="Peters L."/>
            <person name="Kyrpides N."/>
            <person name="Mavromatis K."/>
            <person name="Ivanova N."/>
            <person name="Mikhailova N."/>
            <person name="Held B."/>
            <person name="Detter J.C."/>
            <person name="Tapia R."/>
            <person name="Han C."/>
            <person name="Land M."/>
            <person name="Hauser L."/>
            <person name="Markowitz V."/>
            <person name="Cheng J.-F."/>
            <person name="Hugenholtz P."/>
            <person name="Woyke T."/>
            <person name="Wu D."/>
            <person name="Tindall B."/>
            <person name="Brambilla E."/>
            <person name="Klenk H.-P."/>
            <person name="Eisen J.A."/>
        </authorList>
    </citation>
    <scope>NUCLEOTIDE SEQUENCE [LARGE SCALE GENOMIC DNA]</scope>
    <source>
        <strain evidence="2">DSM 18603</strain>
    </source>
</reference>
<dbReference type="EMBL" id="CM001403">
    <property type="protein sequence ID" value="EHQ27077.1"/>
    <property type="molecule type" value="Genomic_DNA"/>
</dbReference>
<keyword evidence="3" id="KW-1185">Reference proteome</keyword>
<accession>H1YBZ9</accession>